<proteinExistence type="predicted"/>
<evidence type="ECO:0000313" key="4">
    <source>
        <dbReference type="Proteomes" id="UP000198432"/>
    </source>
</evidence>
<evidence type="ECO:0008006" key="5">
    <source>
        <dbReference type="Google" id="ProtNLM"/>
    </source>
</evidence>
<evidence type="ECO:0000256" key="1">
    <source>
        <dbReference type="SAM" id="Coils"/>
    </source>
</evidence>
<organism evidence="3 4">
    <name type="scientific">Pontibacter ummariensis</name>
    <dbReference type="NCBI Taxonomy" id="1610492"/>
    <lineage>
        <taxon>Bacteria</taxon>
        <taxon>Pseudomonadati</taxon>
        <taxon>Bacteroidota</taxon>
        <taxon>Cytophagia</taxon>
        <taxon>Cytophagales</taxon>
        <taxon>Hymenobacteraceae</taxon>
        <taxon>Pontibacter</taxon>
    </lineage>
</organism>
<reference evidence="4" key="1">
    <citation type="submission" date="2017-06" db="EMBL/GenBank/DDBJ databases">
        <authorList>
            <person name="Varghese N."/>
            <person name="Submissions S."/>
        </authorList>
    </citation>
    <scope>NUCLEOTIDE SEQUENCE [LARGE SCALE GENOMIC DNA]</scope>
    <source>
        <strain evidence="4">NKM1</strain>
    </source>
</reference>
<keyword evidence="2" id="KW-0472">Membrane</keyword>
<dbReference type="OrthoDB" id="9991731at2"/>
<dbReference type="Proteomes" id="UP000198432">
    <property type="component" value="Unassembled WGS sequence"/>
</dbReference>
<keyword evidence="2" id="KW-0812">Transmembrane</keyword>
<keyword evidence="1" id="KW-0175">Coiled coil</keyword>
<evidence type="ECO:0000256" key="2">
    <source>
        <dbReference type="SAM" id="Phobius"/>
    </source>
</evidence>
<keyword evidence="4" id="KW-1185">Reference proteome</keyword>
<feature type="coiled-coil region" evidence="1">
    <location>
        <begin position="34"/>
        <end position="72"/>
    </location>
</feature>
<accession>A0A239HK98</accession>
<keyword evidence="2" id="KW-1133">Transmembrane helix</keyword>
<dbReference type="RefSeq" id="WP_089320051.1">
    <property type="nucleotide sequence ID" value="NZ_FZOQ01000014.1"/>
</dbReference>
<sequence length="101" mass="11710">MTFNYTIPLWGVIAFSVPFVFALIGGAYRLIYKQKEQDNQILQLTTKVSQLEEDLKQEQNQLYKEIKSLDVKFSDQRLVLEAIKTTLELMLNQKIKINAGN</sequence>
<dbReference type="AlphaFoldDB" id="A0A239HK98"/>
<protein>
    <recommendedName>
        <fullName evidence="5">Phage shock protein B</fullName>
    </recommendedName>
</protein>
<gene>
    <name evidence="3" type="ORF">SAMN06296052_1146</name>
</gene>
<name>A0A239HK98_9BACT</name>
<evidence type="ECO:0000313" key="3">
    <source>
        <dbReference type="EMBL" id="SNS81253.1"/>
    </source>
</evidence>
<feature type="transmembrane region" description="Helical" evidence="2">
    <location>
        <begin position="12"/>
        <end position="31"/>
    </location>
</feature>
<dbReference type="EMBL" id="FZOQ01000014">
    <property type="protein sequence ID" value="SNS81253.1"/>
    <property type="molecule type" value="Genomic_DNA"/>
</dbReference>